<dbReference type="GO" id="GO:0009423">
    <property type="term" value="P:chorismate biosynthetic process"/>
    <property type="evidence" value="ECO:0007669"/>
    <property type="project" value="UniProtKB-UniRule"/>
</dbReference>
<evidence type="ECO:0000256" key="1">
    <source>
        <dbReference type="ARBA" id="ARBA00002174"/>
    </source>
</evidence>
<dbReference type="InterPro" id="IPR023193">
    <property type="entry name" value="EPSP_synthase_CS"/>
</dbReference>
<organism evidence="11">
    <name type="scientific">Caldicellulosiruptor owensensis</name>
    <dbReference type="NCBI Taxonomy" id="55205"/>
    <lineage>
        <taxon>Bacteria</taxon>
        <taxon>Bacillati</taxon>
        <taxon>Bacillota</taxon>
        <taxon>Bacillota incertae sedis</taxon>
        <taxon>Caldicellulosiruptorales</taxon>
        <taxon>Caldicellulosiruptoraceae</taxon>
        <taxon>Caldicellulosiruptor</taxon>
    </lineage>
</organism>
<dbReference type="GO" id="GO:0003866">
    <property type="term" value="F:3-phosphoshikimate 1-carboxyvinyltransferase activity"/>
    <property type="evidence" value="ECO:0007669"/>
    <property type="project" value="UniProtKB-UniRule"/>
</dbReference>
<evidence type="ECO:0000256" key="7">
    <source>
        <dbReference type="ARBA" id="ARBA00023141"/>
    </source>
</evidence>
<keyword evidence="4 9" id="KW-0963">Cytoplasm</keyword>
<dbReference type="SUPFAM" id="SSF55205">
    <property type="entry name" value="EPT/RTPC-like"/>
    <property type="match status" value="1"/>
</dbReference>
<dbReference type="InterPro" id="IPR006264">
    <property type="entry name" value="EPSP_synthase"/>
</dbReference>
<dbReference type="EMBL" id="DRUZ01000100">
    <property type="protein sequence ID" value="HHS02569.1"/>
    <property type="molecule type" value="Genomic_DNA"/>
</dbReference>
<feature type="binding site" evidence="9">
    <location>
        <position position="21"/>
    </location>
    <ligand>
        <name>phosphoenolpyruvate</name>
        <dbReference type="ChEBI" id="CHEBI:58702"/>
    </ligand>
</feature>
<dbReference type="NCBIfam" id="TIGR01356">
    <property type="entry name" value="aroA"/>
    <property type="match status" value="1"/>
</dbReference>
<feature type="active site" description="Proton acceptor" evidence="9">
    <location>
        <position position="317"/>
    </location>
</feature>
<accession>A0A7C5V3A2</accession>
<comment type="caution">
    <text evidence="9">Lacks conserved residue(s) required for the propagation of feature annotation.</text>
</comment>
<name>A0A7C5V3A2_9FIRM</name>
<dbReference type="InterPro" id="IPR036968">
    <property type="entry name" value="Enolpyruvate_Tfrase_sf"/>
</dbReference>
<dbReference type="UniPathway" id="UPA00053">
    <property type="reaction ID" value="UER00089"/>
</dbReference>
<dbReference type="InterPro" id="IPR001986">
    <property type="entry name" value="Enolpyruvate_Tfrase_dom"/>
</dbReference>
<comment type="catalytic activity">
    <reaction evidence="8">
        <text>3-phosphoshikimate + phosphoenolpyruvate = 5-O-(1-carboxyvinyl)-3-phosphoshikimate + phosphate</text>
        <dbReference type="Rhea" id="RHEA:21256"/>
        <dbReference type="ChEBI" id="CHEBI:43474"/>
        <dbReference type="ChEBI" id="CHEBI:57701"/>
        <dbReference type="ChEBI" id="CHEBI:58702"/>
        <dbReference type="ChEBI" id="CHEBI:145989"/>
        <dbReference type="EC" id="2.5.1.19"/>
    </reaction>
    <physiologicalReaction direction="left-to-right" evidence="8">
        <dbReference type="Rhea" id="RHEA:21257"/>
    </physiologicalReaction>
</comment>
<feature type="binding site" evidence="9">
    <location>
        <position position="92"/>
    </location>
    <ligand>
        <name>phosphoenolpyruvate</name>
        <dbReference type="ChEBI" id="CHEBI:58702"/>
    </ligand>
</feature>
<feature type="binding site" evidence="9">
    <location>
        <position position="344"/>
    </location>
    <ligand>
        <name>3-phosphoshikimate</name>
        <dbReference type="ChEBI" id="CHEBI:145989"/>
    </ligand>
</feature>
<evidence type="ECO:0000256" key="3">
    <source>
        <dbReference type="ARBA" id="ARBA00009948"/>
    </source>
</evidence>
<dbReference type="GO" id="GO:0009073">
    <property type="term" value="P:aromatic amino acid family biosynthetic process"/>
    <property type="evidence" value="ECO:0007669"/>
    <property type="project" value="UniProtKB-KW"/>
</dbReference>
<dbReference type="FunFam" id="3.65.10.10:FF:000005">
    <property type="entry name" value="3-phosphoshikimate 1-carboxyvinyltransferase"/>
    <property type="match status" value="1"/>
</dbReference>
<dbReference type="InterPro" id="IPR013792">
    <property type="entry name" value="RNA3'P_cycl/enolpyr_Trfase_a/b"/>
</dbReference>
<evidence type="ECO:0000256" key="5">
    <source>
        <dbReference type="ARBA" id="ARBA00022605"/>
    </source>
</evidence>
<comment type="caution">
    <text evidence="11">The sequence shown here is derived from an EMBL/GenBank/DDBJ whole genome shotgun (WGS) entry which is preliminary data.</text>
</comment>
<evidence type="ECO:0000313" key="11">
    <source>
        <dbReference type="EMBL" id="HHS02569.1"/>
    </source>
</evidence>
<reference evidence="11" key="1">
    <citation type="journal article" date="2020" name="mSystems">
        <title>Genome- and Community-Level Interaction Insights into Carbon Utilization and Element Cycling Functions of Hydrothermarchaeota in Hydrothermal Sediment.</title>
        <authorList>
            <person name="Zhou Z."/>
            <person name="Liu Y."/>
            <person name="Xu W."/>
            <person name="Pan J."/>
            <person name="Luo Z.H."/>
            <person name="Li M."/>
        </authorList>
    </citation>
    <scope>NUCLEOTIDE SEQUENCE [LARGE SCALE GENOMIC DNA]</scope>
    <source>
        <strain evidence="11">SpSt-102</strain>
    </source>
</reference>
<dbReference type="Gene3D" id="3.65.10.10">
    <property type="entry name" value="Enolpyruvate transferase domain"/>
    <property type="match status" value="2"/>
</dbReference>
<feature type="binding site" evidence="9">
    <location>
        <position position="348"/>
    </location>
    <ligand>
        <name>phosphoenolpyruvate</name>
        <dbReference type="ChEBI" id="CHEBI:58702"/>
    </ligand>
</feature>
<comment type="similarity">
    <text evidence="3 9">Belongs to the EPSP synthase family.</text>
</comment>
<dbReference type="FunFam" id="3.65.10.10:FF:000006">
    <property type="entry name" value="3-phosphoshikimate 1-carboxyvinyltransferase"/>
    <property type="match status" value="1"/>
</dbReference>
<comment type="function">
    <text evidence="1 9">Catalyzes the transfer of the enolpyruvyl moiety of phosphoenolpyruvate (PEP) to the 5-hydroxyl of shikimate-3-phosphate (S3P) to produce enolpyruvyl shikimate-3-phosphate and inorganic phosphate.</text>
</comment>
<dbReference type="AlphaFoldDB" id="A0A7C5V3A2"/>
<evidence type="ECO:0000256" key="9">
    <source>
        <dbReference type="HAMAP-Rule" id="MF_00210"/>
    </source>
</evidence>
<keyword evidence="7 9" id="KW-0057">Aromatic amino acid biosynthesis</keyword>
<dbReference type="Pfam" id="PF00275">
    <property type="entry name" value="EPSP_synthase"/>
    <property type="match status" value="1"/>
</dbReference>
<feature type="binding site" evidence="9">
    <location>
        <position position="120"/>
    </location>
    <ligand>
        <name>phosphoenolpyruvate</name>
        <dbReference type="ChEBI" id="CHEBI:58702"/>
    </ligand>
</feature>
<proteinExistence type="inferred from homology"/>
<comment type="subcellular location">
    <subcellularLocation>
        <location evidence="9">Cytoplasm</location>
    </subcellularLocation>
</comment>
<comment type="pathway">
    <text evidence="2 9">Metabolic intermediate biosynthesis; chorismate biosynthesis; chorismate from D-erythrose 4-phosphate and phosphoenolpyruvate: step 6/7.</text>
</comment>
<dbReference type="PANTHER" id="PTHR21090">
    <property type="entry name" value="AROM/DEHYDROQUINATE SYNTHASE"/>
    <property type="match status" value="1"/>
</dbReference>
<sequence>MNVKIDGKRKINSNVIIPPDKSISHRSIMIGSLAKGVTEIENFLFSDDCLATINCFKNLGTDIEIRNDKIIVKGNDFNLSAPKQILDCQNSGTTTRLLLGILSTQEFESILTGDSSLKKRPMKRVTVPLSQMGAEFEFLEKEDFLPIRVKGSKNLKPIEYTLPISSAQVKSALIFASLKAEGKSVIKESPKSRDHTELMLKHAGANIKSWEENGIYIVEILPCQLSSIKIKIPSDISSAAFFIVLALICDNSCVVIENCILNPTRTGIIDVLKQMGGEIRIEDVENRNGELVGKIIAKSSSLKGVTVNCDDIPRIIDEIPILAVAAAFAEGKTIIDNASELRVKESDRIKTTAQMLKSFGAECHEIENGLEIIGSREKLKSAIVNSYKDHRIAMAASIMACAVEGESTILDADCASISFPNFFDILFSSTKKI</sequence>
<dbReference type="PROSITE" id="PS00885">
    <property type="entry name" value="EPSP_SYNTHASE_2"/>
    <property type="match status" value="1"/>
</dbReference>
<dbReference type="PIRSF" id="PIRSF000505">
    <property type="entry name" value="EPSPS"/>
    <property type="match status" value="1"/>
</dbReference>
<comment type="subunit">
    <text evidence="9">Monomer.</text>
</comment>
<feature type="binding site" evidence="9">
    <location>
        <position position="391"/>
    </location>
    <ligand>
        <name>phosphoenolpyruvate</name>
        <dbReference type="ChEBI" id="CHEBI:58702"/>
    </ligand>
</feature>
<feature type="binding site" evidence="9">
    <location>
        <position position="168"/>
    </location>
    <ligand>
        <name>phosphoenolpyruvate</name>
        <dbReference type="ChEBI" id="CHEBI:58702"/>
    </ligand>
</feature>
<feature type="binding site" evidence="9">
    <location>
        <position position="26"/>
    </location>
    <ligand>
        <name>3-phosphoshikimate</name>
        <dbReference type="ChEBI" id="CHEBI:145989"/>
    </ligand>
</feature>
<dbReference type="PROSITE" id="PS00104">
    <property type="entry name" value="EPSP_SYNTHASE_1"/>
    <property type="match status" value="1"/>
</dbReference>
<evidence type="ECO:0000256" key="8">
    <source>
        <dbReference type="ARBA" id="ARBA00044633"/>
    </source>
</evidence>
<feature type="binding site" evidence="9">
    <location>
        <position position="166"/>
    </location>
    <ligand>
        <name>3-phosphoshikimate</name>
        <dbReference type="ChEBI" id="CHEBI:145989"/>
    </ligand>
</feature>
<dbReference type="PANTHER" id="PTHR21090:SF5">
    <property type="entry name" value="PENTAFUNCTIONAL AROM POLYPEPTIDE"/>
    <property type="match status" value="1"/>
</dbReference>
<dbReference type="CDD" id="cd01556">
    <property type="entry name" value="EPSP_synthase"/>
    <property type="match status" value="1"/>
</dbReference>
<keyword evidence="6 9" id="KW-0808">Transferase</keyword>
<evidence type="ECO:0000256" key="6">
    <source>
        <dbReference type="ARBA" id="ARBA00022679"/>
    </source>
</evidence>
<evidence type="ECO:0000256" key="2">
    <source>
        <dbReference type="ARBA" id="ARBA00004811"/>
    </source>
</evidence>
<dbReference type="GO" id="GO:0008652">
    <property type="term" value="P:amino acid biosynthetic process"/>
    <property type="evidence" value="ECO:0007669"/>
    <property type="project" value="UniProtKB-KW"/>
</dbReference>
<feature type="domain" description="Enolpyruvate transferase" evidence="10">
    <location>
        <begin position="6"/>
        <end position="426"/>
    </location>
</feature>
<evidence type="ECO:0000259" key="10">
    <source>
        <dbReference type="Pfam" id="PF00275"/>
    </source>
</evidence>
<dbReference type="HAMAP" id="MF_00210">
    <property type="entry name" value="EPSP_synth"/>
    <property type="match status" value="1"/>
</dbReference>
<dbReference type="GO" id="GO:0005737">
    <property type="term" value="C:cytoplasm"/>
    <property type="evidence" value="ECO:0007669"/>
    <property type="project" value="UniProtKB-SubCell"/>
</dbReference>
<feature type="binding site" evidence="9">
    <location>
        <position position="317"/>
    </location>
    <ligand>
        <name>3-phosphoshikimate</name>
        <dbReference type="ChEBI" id="CHEBI:145989"/>
    </ligand>
</feature>
<feature type="binding site" evidence="9">
    <location>
        <position position="22"/>
    </location>
    <ligand>
        <name>3-phosphoshikimate</name>
        <dbReference type="ChEBI" id="CHEBI:145989"/>
    </ligand>
</feature>
<feature type="binding site" evidence="9">
    <location>
        <position position="168"/>
    </location>
    <ligand>
        <name>3-phosphoshikimate</name>
        <dbReference type="ChEBI" id="CHEBI:145989"/>
    </ligand>
</feature>
<evidence type="ECO:0000256" key="4">
    <source>
        <dbReference type="ARBA" id="ARBA00022490"/>
    </source>
</evidence>
<keyword evidence="5 9" id="KW-0028">Amino-acid biosynthesis</keyword>
<feature type="binding site" evidence="9">
    <location>
        <position position="21"/>
    </location>
    <ligand>
        <name>3-phosphoshikimate</name>
        <dbReference type="ChEBI" id="CHEBI:145989"/>
    </ligand>
</feature>
<dbReference type="EC" id="2.5.1.19" evidence="9"/>
<gene>
    <name evidence="9 11" type="primary">aroA</name>
    <name evidence="11" type="ORF">ENL71_08845</name>
</gene>
<protein>
    <recommendedName>
        <fullName evidence="9">3-phosphoshikimate 1-carboxyvinyltransferase</fullName>
        <ecNumber evidence="9">2.5.1.19</ecNumber>
    </recommendedName>
    <alternativeName>
        <fullName evidence="9">5-enolpyruvylshikimate-3-phosphate synthase</fullName>
        <shortName evidence="9">EPSP synthase</shortName>
        <shortName evidence="9">EPSPS</shortName>
    </alternativeName>
</protein>